<feature type="transmembrane region" description="Helical" evidence="1">
    <location>
        <begin position="126"/>
        <end position="146"/>
    </location>
</feature>
<keyword evidence="1" id="KW-1133">Transmembrane helix</keyword>
<accession>A0AAD9IJB6</accession>
<keyword evidence="3" id="KW-1185">Reference proteome</keyword>
<feature type="transmembrane region" description="Helical" evidence="1">
    <location>
        <begin position="88"/>
        <end position="106"/>
    </location>
</feature>
<name>A0AAD9IJB6_PROWI</name>
<evidence type="ECO:0000313" key="3">
    <source>
        <dbReference type="Proteomes" id="UP001255856"/>
    </source>
</evidence>
<proteinExistence type="predicted"/>
<sequence>MVPFRKPSSVWAGFLAPNPAKRWTELFFLAYSPVWITWVLCILGLSEWGYMSIGVTAAAPVVLAPIFLQPKAEREKPWHQRYWVKANAWVAIFGFVGNYLWTHYFYQVLGAAYTFKAHELNQVPITLYFMTHAYFALYHALANVLIRKARNVAKPWGPRAQLAAEIFVVFSLSYSTAFMETLTIAHFPYYTHKNKAQMYTDKPYTLWRAIVDALAASMLVTLLLDFWRLLAPTLEGASNEGLPWLAGVGASPETKL</sequence>
<feature type="transmembrane region" description="Helical" evidence="1">
    <location>
        <begin position="51"/>
        <end position="68"/>
    </location>
</feature>
<dbReference type="PANTHER" id="PTHR35136">
    <property type="entry name" value="CYCLOEUCALENOL CYCLOISOMERASE"/>
    <property type="match status" value="1"/>
</dbReference>
<evidence type="ECO:0000313" key="2">
    <source>
        <dbReference type="EMBL" id="KAK2077227.1"/>
    </source>
</evidence>
<dbReference type="EMBL" id="JASFZW010000007">
    <property type="protein sequence ID" value="KAK2077227.1"/>
    <property type="molecule type" value="Genomic_DNA"/>
</dbReference>
<feature type="transmembrane region" description="Helical" evidence="1">
    <location>
        <begin position="205"/>
        <end position="224"/>
    </location>
</feature>
<protein>
    <recommendedName>
        <fullName evidence="4">Cycloeucalenol cycloisomerase</fullName>
    </recommendedName>
</protein>
<evidence type="ECO:0000256" key="1">
    <source>
        <dbReference type="SAM" id="Phobius"/>
    </source>
</evidence>
<reference evidence="2" key="1">
    <citation type="submission" date="2021-01" db="EMBL/GenBank/DDBJ databases">
        <authorList>
            <person name="Eckstrom K.M.E."/>
        </authorList>
    </citation>
    <scope>NUCLEOTIDE SEQUENCE</scope>
    <source>
        <strain evidence="2">UVCC 0001</strain>
    </source>
</reference>
<keyword evidence="1" id="KW-0472">Membrane</keyword>
<keyword evidence="1" id="KW-0812">Transmembrane</keyword>
<dbReference type="InterPro" id="IPR020532">
    <property type="entry name" value="Cycloeucalenol_cycloisomerase"/>
</dbReference>
<dbReference type="GO" id="GO:0047793">
    <property type="term" value="F:cycloeucalenol cycloisomerase activity"/>
    <property type="evidence" value="ECO:0007669"/>
    <property type="project" value="InterPro"/>
</dbReference>
<dbReference type="Proteomes" id="UP001255856">
    <property type="component" value="Unassembled WGS sequence"/>
</dbReference>
<comment type="caution">
    <text evidence="2">The sequence shown here is derived from an EMBL/GenBank/DDBJ whole genome shotgun (WGS) entry which is preliminary data.</text>
</comment>
<dbReference type="PANTHER" id="PTHR35136:SF1">
    <property type="entry name" value="CYCLOEUCALENOL CYCLOISOMERASE"/>
    <property type="match status" value="1"/>
</dbReference>
<dbReference type="AlphaFoldDB" id="A0AAD9IJB6"/>
<feature type="transmembrane region" description="Helical" evidence="1">
    <location>
        <begin position="166"/>
        <end position="185"/>
    </location>
</feature>
<feature type="transmembrane region" description="Helical" evidence="1">
    <location>
        <begin position="26"/>
        <end position="45"/>
    </location>
</feature>
<organism evidence="2 3">
    <name type="scientific">Prototheca wickerhamii</name>
    <dbReference type="NCBI Taxonomy" id="3111"/>
    <lineage>
        <taxon>Eukaryota</taxon>
        <taxon>Viridiplantae</taxon>
        <taxon>Chlorophyta</taxon>
        <taxon>core chlorophytes</taxon>
        <taxon>Trebouxiophyceae</taxon>
        <taxon>Chlorellales</taxon>
        <taxon>Chlorellaceae</taxon>
        <taxon>Prototheca</taxon>
    </lineage>
</organism>
<gene>
    <name evidence="2" type="ORF">QBZ16_004861</name>
</gene>
<evidence type="ECO:0008006" key="4">
    <source>
        <dbReference type="Google" id="ProtNLM"/>
    </source>
</evidence>